<comment type="caution">
    <text evidence="1">The sequence shown here is derived from an EMBL/GenBank/DDBJ whole genome shotgun (WGS) entry which is preliminary data.</text>
</comment>
<dbReference type="AlphaFoldDB" id="A0AAN6XTZ3"/>
<proteinExistence type="predicted"/>
<accession>A0AAN6XTZ3</accession>
<feature type="non-terminal residue" evidence="1">
    <location>
        <position position="159"/>
    </location>
</feature>
<organism evidence="1 2">
    <name type="scientific">Rhypophila decipiens</name>
    <dbReference type="NCBI Taxonomy" id="261697"/>
    <lineage>
        <taxon>Eukaryota</taxon>
        <taxon>Fungi</taxon>
        <taxon>Dikarya</taxon>
        <taxon>Ascomycota</taxon>
        <taxon>Pezizomycotina</taxon>
        <taxon>Sordariomycetes</taxon>
        <taxon>Sordariomycetidae</taxon>
        <taxon>Sordariales</taxon>
        <taxon>Naviculisporaceae</taxon>
        <taxon>Rhypophila</taxon>
    </lineage>
</organism>
<dbReference type="PANTHER" id="PTHR24148">
    <property type="entry name" value="ANKYRIN REPEAT DOMAIN-CONTAINING PROTEIN 39 HOMOLOG-RELATED"/>
    <property type="match status" value="1"/>
</dbReference>
<sequence length="159" mass="17520">SLSSLLSRPYFWRVWVLQEVALAKDAVLICGCKTVSWGLITRRSKVVGYDAGLCPSHLVSKFNALQALVAFHPQNNHYITSLPPALGFERPKVRDVGQLLNLLDIASFCDASDPRDKVYALLGLVTGLEPLGFLPDYTETVEDVYLDIAILLAQECGPM</sequence>
<feature type="non-terminal residue" evidence="1">
    <location>
        <position position="1"/>
    </location>
</feature>
<protein>
    <recommendedName>
        <fullName evidence="3">Heterokaryon incompatibility domain-containing protein</fullName>
    </recommendedName>
</protein>
<keyword evidence="2" id="KW-1185">Reference proteome</keyword>
<dbReference type="EMBL" id="MU858388">
    <property type="protein sequence ID" value="KAK4206550.1"/>
    <property type="molecule type" value="Genomic_DNA"/>
</dbReference>
<reference evidence="1" key="2">
    <citation type="submission" date="2023-05" db="EMBL/GenBank/DDBJ databases">
        <authorList>
            <consortium name="Lawrence Berkeley National Laboratory"/>
            <person name="Steindorff A."/>
            <person name="Hensen N."/>
            <person name="Bonometti L."/>
            <person name="Westerberg I."/>
            <person name="Brannstrom I.O."/>
            <person name="Guillou S."/>
            <person name="Cros-Aarteil S."/>
            <person name="Calhoun S."/>
            <person name="Haridas S."/>
            <person name="Kuo A."/>
            <person name="Mondo S."/>
            <person name="Pangilinan J."/>
            <person name="Riley R."/>
            <person name="Labutti K."/>
            <person name="Andreopoulos B."/>
            <person name="Lipzen A."/>
            <person name="Chen C."/>
            <person name="Yanf M."/>
            <person name="Daum C."/>
            <person name="Ng V."/>
            <person name="Clum A."/>
            <person name="Ohm R."/>
            <person name="Martin F."/>
            <person name="Silar P."/>
            <person name="Natvig D."/>
            <person name="Lalanne C."/>
            <person name="Gautier V."/>
            <person name="Ament-Velasquez S.L."/>
            <person name="Kruys A."/>
            <person name="Hutchinson M.I."/>
            <person name="Powell A.J."/>
            <person name="Barry K."/>
            <person name="Miller A.N."/>
            <person name="Grigoriev I.V."/>
            <person name="Debuchy R."/>
            <person name="Gladieux P."/>
            <person name="Thoren M.H."/>
            <person name="Johannesson H."/>
        </authorList>
    </citation>
    <scope>NUCLEOTIDE SEQUENCE</scope>
    <source>
        <strain evidence="1">PSN293</strain>
    </source>
</reference>
<gene>
    <name evidence="1" type="ORF">QBC37DRAFT_243374</name>
</gene>
<dbReference type="InterPro" id="IPR052895">
    <property type="entry name" value="HetReg/Transcr_Mod"/>
</dbReference>
<name>A0AAN6XTZ3_9PEZI</name>
<reference evidence="1" key="1">
    <citation type="journal article" date="2023" name="Mol. Phylogenet. Evol.">
        <title>Genome-scale phylogeny and comparative genomics of the fungal order Sordariales.</title>
        <authorList>
            <person name="Hensen N."/>
            <person name="Bonometti L."/>
            <person name="Westerberg I."/>
            <person name="Brannstrom I.O."/>
            <person name="Guillou S."/>
            <person name="Cros-Aarteil S."/>
            <person name="Calhoun S."/>
            <person name="Haridas S."/>
            <person name="Kuo A."/>
            <person name="Mondo S."/>
            <person name="Pangilinan J."/>
            <person name="Riley R."/>
            <person name="LaButti K."/>
            <person name="Andreopoulos B."/>
            <person name="Lipzen A."/>
            <person name="Chen C."/>
            <person name="Yan M."/>
            <person name="Daum C."/>
            <person name="Ng V."/>
            <person name="Clum A."/>
            <person name="Steindorff A."/>
            <person name="Ohm R.A."/>
            <person name="Martin F."/>
            <person name="Silar P."/>
            <person name="Natvig D.O."/>
            <person name="Lalanne C."/>
            <person name="Gautier V."/>
            <person name="Ament-Velasquez S.L."/>
            <person name="Kruys A."/>
            <person name="Hutchinson M.I."/>
            <person name="Powell A.J."/>
            <person name="Barry K."/>
            <person name="Miller A.N."/>
            <person name="Grigoriev I.V."/>
            <person name="Debuchy R."/>
            <person name="Gladieux P."/>
            <person name="Hiltunen Thoren M."/>
            <person name="Johannesson H."/>
        </authorList>
    </citation>
    <scope>NUCLEOTIDE SEQUENCE</scope>
    <source>
        <strain evidence="1">PSN293</strain>
    </source>
</reference>
<dbReference type="PANTHER" id="PTHR24148:SF73">
    <property type="entry name" value="HET DOMAIN PROTEIN (AFU_ORTHOLOGUE AFUA_8G01020)"/>
    <property type="match status" value="1"/>
</dbReference>
<evidence type="ECO:0008006" key="3">
    <source>
        <dbReference type="Google" id="ProtNLM"/>
    </source>
</evidence>
<evidence type="ECO:0000313" key="2">
    <source>
        <dbReference type="Proteomes" id="UP001301769"/>
    </source>
</evidence>
<dbReference type="Proteomes" id="UP001301769">
    <property type="component" value="Unassembled WGS sequence"/>
</dbReference>
<evidence type="ECO:0000313" key="1">
    <source>
        <dbReference type="EMBL" id="KAK4206550.1"/>
    </source>
</evidence>